<dbReference type="PRINTS" id="PR00038">
    <property type="entry name" value="HTHLUXR"/>
</dbReference>
<dbReference type="InterPro" id="IPR016032">
    <property type="entry name" value="Sig_transdc_resp-reg_C-effctor"/>
</dbReference>
<reference evidence="8 10" key="1">
    <citation type="submission" date="2019-12" db="EMBL/GenBank/DDBJ databases">
        <title>Whole genome shotgun sequence of Streptomyces caniferus NBRC 15389.</title>
        <authorList>
            <person name="Ichikawa N."/>
            <person name="Kimura A."/>
            <person name="Kitahashi Y."/>
            <person name="Komaki H."/>
            <person name="Tamura T."/>
        </authorList>
    </citation>
    <scope>NUCLEOTIDE SEQUENCE [LARGE SCALE GENOMIC DNA]</scope>
    <source>
        <strain evidence="8 10">NBRC 15389</strain>
    </source>
</reference>
<dbReference type="Pfam" id="PF00196">
    <property type="entry name" value="GerE"/>
    <property type="match status" value="1"/>
</dbReference>
<evidence type="ECO:0000256" key="5">
    <source>
        <dbReference type="PROSITE-ProRule" id="PRU00169"/>
    </source>
</evidence>
<keyword evidence="4" id="KW-0804">Transcription</keyword>
<dbReference type="GO" id="GO:0000160">
    <property type="term" value="P:phosphorelay signal transduction system"/>
    <property type="evidence" value="ECO:0007669"/>
    <property type="project" value="InterPro"/>
</dbReference>
<evidence type="ECO:0000256" key="2">
    <source>
        <dbReference type="ARBA" id="ARBA00023015"/>
    </source>
</evidence>
<dbReference type="PROSITE" id="PS50110">
    <property type="entry name" value="RESPONSE_REGULATORY"/>
    <property type="match status" value="1"/>
</dbReference>
<evidence type="ECO:0000313" key="10">
    <source>
        <dbReference type="Proteomes" id="UP000435837"/>
    </source>
</evidence>
<dbReference type="OrthoDB" id="3208680at2"/>
<evidence type="ECO:0000256" key="1">
    <source>
        <dbReference type="ARBA" id="ARBA00022553"/>
    </source>
</evidence>
<evidence type="ECO:0000256" key="4">
    <source>
        <dbReference type="ARBA" id="ARBA00023163"/>
    </source>
</evidence>
<dbReference type="InterPro" id="IPR058245">
    <property type="entry name" value="NreC/VraR/RcsB-like_REC"/>
</dbReference>
<evidence type="ECO:0000259" key="6">
    <source>
        <dbReference type="PROSITE" id="PS50043"/>
    </source>
</evidence>
<dbReference type="EMBL" id="BLIN01000005">
    <property type="protein sequence ID" value="GFE11019.1"/>
    <property type="molecule type" value="Genomic_DNA"/>
</dbReference>
<dbReference type="EMBL" id="CP108473">
    <property type="protein sequence ID" value="WUS24337.1"/>
    <property type="molecule type" value="Genomic_DNA"/>
</dbReference>
<feature type="domain" description="HTH luxR-type" evidence="6">
    <location>
        <begin position="156"/>
        <end position="225"/>
    </location>
</feature>
<dbReference type="Proteomes" id="UP000435837">
    <property type="component" value="Unassembled WGS sequence"/>
</dbReference>
<dbReference type="PANTHER" id="PTHR43214">
    <property type="entry name" value="TWO-COMPONENT RESPONSE REGULATOR"/>
    <property type="match status" value="1"/>
</dbReference>
<keyword evidence="1 5" id="KW-0597">Phosphoprotein</keyword>
<feature type="modified residue" description="4-aspartylphosphate" evidence="5">
    <location>
        <position position="57"/>
    </location>
</feature>
<dbReference type="GO" id="GO:0006355">
    <property type="term" value="P:regulation of DNA-templated transcription"/>
    <property type="evidence" value="ECO:0007669"/>
    <property type="project" value="InterPro"/>
</dbReference>
<organism evidence="8 10">
    <name type="scientific">Streptomyces caniferus</name>
    <dbReference type="NCBI Taxonomy" id="285557"/>
    <lineage>
        <taxon>Bacteria</taxon>
        <taxon>Bacillati</taxon>
        <taxon>Actinomycetota</taxon>
        <taxon>Actinomycetes</taxon>
        <taxon>Kitasatosporales</taxon>
        <taxon>Streptomycetaceae</taxon>
        <taxon>Streptomyces</taxon>
    </lineage>
</organism>
<dbReference type="GO" id="GO:0003677">
    <property type="term" value="F:DNA binding"/>
    <property type="evidence" value="ECO:0007669"/>
    <property type="project" value="UniProtKB-KW"/>
</dbReference>
<name>A0A640SHZ0_9ACTN</name>
<proteinExistence type="predicted"/>
<dbReference type="InterPro" id="IPR011006">
    <property type="entry name" value="CheY-like_superfamily"/>
</dbReference>
<dbReference type="CDD" id="cd17535">
    <property type="entry name" value="REC_NarL-like"/>
    <property type="match status" value="1"/>
</dbReference>
<dbReference type="InterPro" id="IPR000792">
    <property type="entry name" value="Tscrpt_reg_LuxR_C"/>
</dbReference>
<dbReference type="InterPro" id="IPR001789">
    <property type="entry name" value="Sig_transdc_resp-reg_receiver"/>
</dbReference>
<gene>
    <name evidence="9" type="ORF">OG727_19775</name>
    <name evidence="8" type="ORF">Scani_72870</name>
</gene>
<dbReference type="SMART" id="SM00421">
    <property type="entry name" value="HTH_LUXR"/>
    <property type="match status" value="1"/>
</dbReference>
<dbReference type="Gene3D" id="3.40.50.2300">
    <property type="match status" value="1"/>
</dbReference>
<dbReference type="SMART" id="SM00448">
    <property type="entry name" value="REC"/>
    <property type="match status" value="1"/>
</dbReference>
<dbReference type="SUPFAM" id="SSF46894">
    <property type="entry name" value="C-terminal effector domain of the bipartite response regulators"/>
    <property type="match status" value="1"/>
</dbReference>
<dbReference type="Proteomes" id="UP001432292">
    <property type="component" value="Chromosome"/>
</dbReference>
<dbReference type="Pfam" id="PF00072">
    <property type="entry name" value="Response_reg"/>
    <property type="match status" value="1"/>
</dbReference>
<evidence type="ECO:0000313" key="8">
    <source>
        <dbReference type="EMBL" id="GFE11019.1"/>
    </source>
</evidence>
<dbReference type="SUPFAM" id="SSF52172">
    <property type="entry name" value="CheY-like"/>
    <property type="match status" value="1"/>
</dbReference>
<dbReference type="CDD" id="cd06170">
    <property type="entry name" value="LuxR_C_like"/>
    <property type="match status" value="1"/>
</dbReference>
<keyword evidence="3 8" id="KW-0238">DNA-binding</keyword>
<evidence type="ECO:0000256" key="3">
    <source>
        <dbReference type="ARBA" id="ARBA00023125"/>
    </source>
</evidence>
<accession>A0A640SHZ0</accession>
<dbReference type="PANTHER" id="PTHR43214:SF24">
    <property type="entry name" value="TRANSCRIPTIONAL REGULATORY PROTEIN NARL-RELATED"/>
    <property type="match status" value="1"/>
</dbReference>
<reference evidence="9" key="2">
    <citation type="submission" date="2022-10" db="EMBL/GenBank/DDBJ databases">
        <title>The complete genomes of actinobacterial strains from the NBC collection.</title>
        <authorList>
            <person name="Joergensen T.S."/>
            <person name="Alvarez Arevalo M."/>
            <person name="Sterndorff E.B."/>
            <person name="Faurdal D."/>
            <person name="Vuksanovic O."/>
            <person name="Mourched A.-S."/>
            <person name="Charusanti P."/>
            <person name="Shaw S."/>
            <person name="Blin K."/>
            <person name="Weber T."/>
        </authorList>
    </citation>
    <scope>NUCLEOTIDE SEQUENCE</scope>
    <source>
        <strain evidence="9">NBC_01256</strain>
    </source>
</reference>
<evidence type="ECO:0000313" key="9">
    <source>
        <dbReference type="EMBL" id="WUS24337.1"/>
    </source>
</evidence>
<dbReference type="RefSeq" id="WP_159481737.1">
    <property type="nucleotide sequence ID" value="NZ_BAAATH010000001.1"/>
</dbReference>
<sequence>MPAQPLRIVLAEDSALVREGIVELLHKFGHEVVRAVGDADALITAVRECSPDIVVTDVRMPPGHGDDGLRATTQLRRSDPDLPVLVLSQYVANAYAKELFTPSRTPHRQSRAGLGYLLKDRIGELSEFAQAVERVAAGAMVIDPQVVQHMLMERDRRHQSQLLSAREQEVLGLMAHGYSNAMVRDALNISDGAVAKHIGNIFAKLGLSPDDGNRRVLAVLAYLRDE</sequence>
<dbReference type="GeneID" id="96636778"/>
<protein>
    <submittedName>
        <fullName evidence="8">DNA-binding response regulator</fullName>
    </submittedName>
    <submittedName>
        <fullName evidence="9">Response regulator transcription factor</fullName>
    </submittedName>
</protein>
<dbReference type="PROSITE" id="PS50043">
    <property type="entry name" value="HTH_LUXR_2"/>
    <property type="match status" value="1"/>
</dbReference>
<evidence type="ECO:0000313" key="11">
    <source>
        <dbReference type="Proteomes" id="UP001432292"/>
    </source>
</evidence>
<keyword evidence="2" id="KW-0805">Transcription regulation</keyword>
<feature type="domain" description="Response regulatory" evidence="7">
    <location>
        <begin position="7"/>
        <end position="134"/>
    </location>
</feature>
<evidence type="ECO:0000259" key="7">
    <source>
        <dbReference type="PROSITE" id="PS50110"/>
    </source>
</evidence>
<dbReference type="AlphaFoldDB" id="A0A640SHZ0"/>
<keyword evidence="11" id="KW-1185">Reference proteome</keyword>
<dbReference type="InterPro" id="IPR039420">
    <property type="entry name" value="WalR-like"/>
</dbReference>